<sequence length="99" mass="10582">MTTYCAVFSTRVTLKASTHHPRHGLVRASIGAAYPLLIVRLVSDNAIVPGAIRVCSDHIIMFAASDVDRIAPARSADSWWPGAHLGAGIVPGRLLSSRH</sequence>
<evidence type="ECO:0000313" key="2">
    <source>
        <dbReference type="Proteomes" id="UP000078240"/>
    </source>
</evidence>
<dbReference type="EMBL" id="LSBH01000002">
    <property type="protein sequence ID" value="OAQ84852.1"/>
    <property type="molecule type" value="Genomic_DNA"/>
</dbReference>
<dbReference type="AlphaFoldDB" id="A0A179H4C4"/>
<evidence type="ECO:0000313" key="1">
    <source>
        <dbReference type="EMBL" id="OAQ84852.1"/>
    </source>
</evidence>
<comment type="caution">
    <text evidence="1">The sequence shown here is derived from an EMBL/GenBank/DDBJ whole genome shotgun (WGS) entry which is preliminary data.</text>
</comment>
<gene>
    <name evidence="1" type="ORF">VFPBJ_03620</name>
</gene>
<name>A0A179H4C4_PURLI</name>
<reference evidence="1 2" key="1">
    <citation type="submission" date="2016-01" db="EMBL/GenBank/DDBJ databases">
        <title>Biosynthesis of antibiotic leucinostatins and their inhibition on Phytophthora in bio-control Purpureocillium lilacinum.</title>
        <authorList>
            <person name="Wang G."/>
            <person name="Liu Z."/>
            <person name="Lin R."/>
            <person name="Li E."/>
            <person name="Mao Z."/>
            <person name="Ling J."/>
            <person name="Yin W."/>
            <person name="Xie B."/>
        </authorList>
    </citation>
    <scope>NUCLEOTIDE SEQUENCE [LARGE SCALE GENOMIC DNA]</scope>
    <source>
        <strain evidence="1">PLBJ-1</strain>
    </source>
</reference>
<accession>A0A179H4C4</accession>
<organism evidence="1 2">
    <name type="scientific">Purpureocillium lilacinum</name>
    <name type="common">Paecilomyces lilacinus</name>
    <dbReference type="NCBI Taxonomy" id="33203"/>
    <lineage>
        <taxon>Eukaryota</taxon>
        <taxon>Fungi</taxon>
        <taxon>Dikarya</taxon>
        <taxon>Ascomycota</taxon>
        <taxon>Pezizomycotina</taxon>
        <taxon>Sordariomycetes</taxon>
        <taxon>Hypocreomycetidae</taxon>
        <taxon>Hypocreales</taxon>
        <taxon>Ophiocordycipitaceae</taxon>
        <taxon>Purpureocillium</taxon>
    </lineage>
</organism>
<proteinExistence type="predicted"/>
<protein>
    <submittedName>
        <fullName evidence="1">Uncharacterized protein</fullName>
    </submittedName>
</protein>
<dbReference type="Proteomes" id="UP000078240">
    <property type="component" value="Unassembled WGS sequence"/>
</dbReference>